<gene>
    <name evidence="2" type="ORF">PBAT_15325</name>
</gene>
<keyword evidence="3" id="KW-1185">Reference proteome</keyword>
<organism evidence="2 3">
    <name type="scientific">Paenibacillus antarcticus</name>
    <dbReference type="NCBI Taxonomy" id="253703"/>
    <lineage>
        <taxon>Bacteria</taxon>
        <taxon>Bacillati</taxon>
        <taxon>Bacillota</taxon>
        <taxon>Bacilli</taxon>
        <taxon>Bacillales</taxon>
        <taxon>Paenibacillaceae</taxon>
        <taxon>Paenibacillus</taxon>
    </lineage>
</organism>
<evidence type="ECO:0008006" key="4">
    <source>
        <dbReference type="Google" id="ProtNLM"/>
    </source>
</evidence>
<proteinExistence type="predicted"/>
<dbReference type="RefSeq" id="WP_068650837.1">
    <property type="nucleotide sequence ID" value="NZ_CP043611.1"/>
</dbReference>
<dbReference type="AlphaFoldDB" id="A0A168MG45"/>
<dbReference type="EMBL" id="LVJI01000020">
    <property type="protein sequence ID" value="OAB44632.1"/>
    <property type="molecule type" value="Genomic_DNA"/>
</dbReference>
<protein>
    <recommendedName>
        <fullName evidence="4">DUF1129 domain-containing protein</fullName>
    </recommendedName>
</protein>
<accession>A0A168MG45</accession>
<reference evidence="2 3" key="1">
    <citation type="submission" date="2016-03" db="EMBL/GenBank/DDBJ databases">
        <title>Draft genome sequence of Paenibacillus antarcticus CECT 5836.</title>
        <authorList>
            <person name="Shin S.-K."/>
            <person name="Yi H."/>
        </authorList>
    </citation>
    <scope>NUCLEOTIDE SEQUENCE [LARGE SCALE GENOMIC DNA]</scope>
    <source>
        <strain evidence="2 3">CECT 5836</strain>
    </source>
</reference>
<feature type="transmembrane region" description="Helical" evidence="1">
    <location>
        <begin position="125"/>
        <end position="145"/>
    </location>
</feature>
<sequence>MTIKAMIKENNRLREQMTPDNKDYFEDIVVYFRTCDVDQTESEQLLLKLAHQLLESQEQGIQARQIFGPTAEEYSRNKVQILPKRKTIAGGQYYVMIPWVALTMFFFMESLVGFVAQWLGGSMDTFNRISLLSLIVIAIGSILLVEAVTKLLNRTTEHEDQVRGQGNTKPMPKPNLNLRTIGIYVVVTLIIMMIGYTFRNLLPVFTIQPWVSLFIAVIGLIGWIFIFKRK</sequence>
<dbReference type="Proteomes" id="UP000077355">
    <property type="component" value="Unassembled WGS sequence"/>
</dbReference>
<keyword evidence="1" id="KW-0472">Membrane</keyword>
<feature type="transmembrane region" description="Helical" evidence="1">
    <location>
        <begin position="181"/>
        <end position="198"/>
    </location>
</feature>
<dbReference type="OrthoDB" id="1655249at2"/>
<keyword evidence="1" id="KW-1133">Transmembrane helix</keyword>
<evidence type="ECO:0000313" key="3">
    <source>
        <dbReference type="Proteomes" id="UP000077355"/>
    </source>
</evidence>
<name>A0A168MG45_9BACL</name>
<feature type="transmembrane region" description="Helical" evidence="1">
    <location>
        <begin position="93"/>
        <end position="119"/>
    </location>
</feature>
<dbReference type="Pfam" id="PF06570">
    <property type="entry name" value="DUF1129"/>
    <property type="match status" value="1"/>
</dbReference>
<keyword evidence="1" id="KW-0812">Transmembrane</keyword>
<dbReference type="SUPFAM" id="SSF158560">
    <property type="entry name" value="BH3980-like"/>
    <property type="match status" value="1"/>
</dbReference>
<evidence type="ECO:0000313" key="2">
    <source>
        <dbReference type="EMBL" id="OAB44632.1"/>
    </source>
</evidence>
<dbReference type="InterPro" id="IPR009214">
    <property type="entry name" value="DUF1129"/>
</dbReference>
<feature type="transmembrane region" description="Helical" evidence="1">
    <location>
        <begin position="210"/>
        <end position="227"/>
    </location>
</feature>
<comment type="caution">
    <text evidence="2">The sequence shown here is derived from an EMBL/GenBank/DDBJ whole genome shotgun (WGS) entry which is preliminary data.</text>
</comment>
<evidence type="ECO:0000256" key="1">
    <source>
        <dbReference type="SAM" id="Phobius"/>
    </source>
</evidence>